<feature type="region of interest" description="Disordered" evidence="1">
    <location>
        <begin position="120"/>
        <end position="141"/>
    </location>
</feature>
<dbReference type="GO" id="GO:0004519">
    <property type="term" value="F:endonuclease activity"/>
    <property type="evidence" value="ECO:0007669"/>
    <property type="project" value="UniProtKB-KW"/>
</dbReference>
<feature type="domain" description="DUF559" evidence="2">
    <location>
        <begin position="13"/>
        <end position="116"/>
    </location>
</feature>
<gene>
    <name evidence="4" type="ORF">F4U95_15820</name>
    <name evidence="3" type="ORF">F4U96_15695</name>
</gene>
<organism evidence="4 5">
    <name type="scientific">Sphingobium limneticum</name>
    <dbReference type="NCBI Taxonomy" id="1007511"/>
    <lineage>
        <taxon>Bacteria</taxon>
        <taxon>Pseudomonadati</taxon>
        <taxon>Pseudomonadota</taxon>
        <taxon>Alphaproteobacteria</taxon>
        <taxon>Sphingomonadales</taxon>
        <taxon>Sphingomonadaceae</taxon>
        <taxon>Sphingobium</taxon>
    </lineage>
</organism>
<protein>
    <submittedName>
        <fullName evidence="4">Endonuclease domain-containing protein</fullName>
    </submittedName>
</protein>
<dbReference type="PANTHER" id="PTHR38590:SF1">
    <property type="entry name" value="BLL0828 PROTEIN"/>
    <property type="match status" value="1"/>
</dbReference>
<evidence type="ECO:0000313" key="5">
    <source>
        <dbReference type="Proteomes" id="UP000325933"/>
    </source>
</evidence>
<dbReference type="InterPro" id="IPR011335">
    <property type="entry name" value="Restrct_endonuc-II-like"/>
</dbReference>
<dbReference type="EMBL" id="VYQB01000012">
    <property type="protein sequence ID" value="KAA9014623.1"/>
    <property type="molecule type" value="Genomic_DNA"/>
</dbReference>
<evidence type="ECO:0000259" key="2">
    <source>
        <dbReference type="Pfam" id="PF04480"/>
    </source>
</evidence>
<dbReference type="Proteomes" id="UP000326364">
    <property type="component" value="Unassembled WGS sequence"/>
</dbReference>
<evidence type="ECO:0000313" key="6">
    <source>
        <dbReference type="Proteomes" id="UP000326364"/>
    </source>
</evidence>
<accession>A0A5J5HZW2</accession>
<keyword evidence="6" id="KW-1185">Reference proteome</keyword>
<dbReference type="CDD" id="cd01038">
    <property type="entry name" value="Endonuclease_DUF559"/>
    <property type="match status" value="1"/>
</dbReference>
<evidence type="ECO:0000313" key="4">
    <source>
        <dbReference type="EMBL" id="KAA9027635.1"/>
    </source>
</evidence>
<dbReference type="SUPFAM" id="SSF52980">
    <property type="entry name" value="Restriction endonuclease-like"/>
    <property type="match status" value="1"/>
</dbReference>
<dbReference type="InterPro" id="IPR047216">
    <property type="entry name" value="Endonuclease_DUF559_bact"/>
</dbReference>
<dbReference type="Proteomes" id="UP000325933">
    <property type="component" value="Unassembled WGS sequence"/>
</dbReference>
<reference evidence="5 6" key="1">
    <citation type="submission" date="2019-09" db="EMBL/GenBank/DDBJ databases">
        <authorList>
            <person name="Feng G."/>
        </authorList>
    </citation>
    <scope>NUCLEOTIDE SEQUENCE [LARGE SCALE GENOMIC DNA]</scope>
    <source>
        <strain evidence="4 5">KACC 19283</strain>
        <strain evidence="3 6">KACC 19284</strain>
    </source>
</reference>
<sequence>MRRPDPDKPDSLNRVRAMRRDPTEPEKRLWSKLCDRQLGGIKFRRQVWLAGYIADFYAAEVKLVIEVDGDDHAVREAGDRHRTGILEREGFRILRFGNADVMDTLEGVLEAILMTVREIPSPSHSAAPSGPLPLPRGERGA</sequence>
<feature type="compositionally biased region" description="Low complexity" evidence="1">
    <location>
        <begin position="120"/>
        <end position="129"/>
    </location>
</feature>
<evidence type="ECO:0000313" key="3">
    <source>
        <dbReference type="EMBL" id="KAA9014623.1"/>
    </source>
</evidence>
<keyword evidence="4" id="KW-0255">Endonuclease</keyword>
<dbReference type="Gene3D" id="3.40.960.10">
    <property type="entry name" value="VSR Endonuclease"/>
    <property type="match status" value="1"/>
</dbReference>
<keyword evidence="4" id="KW-0378">Hydrolase</keyword>
<dbReference type="EMBL" id="VYQA01000012">
    <property type="protein sequence ID" value="KAA9027635.1"/>
    <property type="molecule type" value="Genomic_DNA"/>
</dbReference>
<dbReference type="Pfam" id="PF04480">
    <property type="entry name" value="DUF559"/>
    <property type="match status" value="1"/>
</dbReference>
<dbReference type="RefSeq" id="WP_150426350.1">
    <property type="nucleotide sequence ID" value="NZ_VYQA01000012.1"/>
</dbReference>
<keyword evidence="4" id="KW-0540">Nuclease</keyword>
<name>A0A5J5HZW2_9SPHN</name>
<dbReference type="AlphaFoldDB" id="A0A5J5HZW2"/>
<dbReference type="PANTHER" id="PTHR38590">
    <property type="entry name" value="BLL0828 PROTEIN"/>
    <property type="match status" value="1"/>
</dbReference>
<dbReference type="InterPro" id="IPR007569">
    <property type="entry name" value="DUF559"/>
</dbReference>
<evidence type="ECO:0000256" key="1">
    <source>
        <dbReference type="SAM" id="MobiDB-lite"/>
    </source>
</evidence>
<feature type="region of interest" description="Disordered" evidence="1">
    <location>
        <begin position="1"/>
        <end position="20"/>
    </location>
</feature>
<proteinExistence type="predicted"/>
<comment type="caution">
    <text evidence="4">The sequence shown here is derived from an EMBL/GenBank/DDBJ whole genome shotgun (WGS) entry which is preliminary data.</text>
</comment>